<dbReference type="Proteomes" id="UP000324800">
    <property type="component" value="Unassembled WGS sequence"/>
</dbReference>
<comment type="caution">
    <text evidence="2">The sequence shown here is derived from an EMBL/GenBank/DDBJ whole genome shotgun (WGS) entry which is preliminary data.</text>
</comment>
<keyword evidence="1" id="KW-0472">Membrane</keyword>
<accession>A0A5J4UZ58</accession>
<protein>
    <submittedName>
        <fullName evidence="2">Uncharacterized protein</fullName>
    </submittedName>
</protein>
<reference evidence="2 3" key="1">
    <citation type="submission" date="2019-03" db="EMBL/GenBank/DDBJ databases">
        <title>Single cell metagenomics reveals metabolic interactions within the superorganism composed of flagellate Streblomastix strix and complex community of Bacteroidetes bacteria on its surface.</title>
        <authorList>
            <person name="Treitli S.C."/>
            <person name="Kolisko M."/>
            <person name="Husnik F."/>
            <person name="Keeling P."/>
            <person name="Hampl V."/>
        </authorList>
    </citation>
    <scope>NUCLEOTIDE SEQUENCE [LARGE SCALE GENOMIC DNA]</scope>
    <source>
        <strain evidence="2">ST1C</strain>
    </source>
</reference>
<evidence type="ECO:0000313" key="2">
    <source>
        <dbReference type="EMBL" id="KAA6375442.1"/>
    </source>
</evidence>
<gene>
    <name evidence="2" type="ORF">EZS28_029032</name>
</gene>
<organism evidence="2 3">
    <name type="scientific">Streblomastix strix</name>
    <dbReference type="NCBI Taxonomy" id="222440"/>
    <lineage>
        <taxon>Eukaryota</taxon>
        <taxon>Metamonada</taxon>
        <taxon>Preaxostyla</taxon>
        <taxon>Oxymonadida</taxon>
        <taxon>Streblomastigidae</taxon>
        <taxon>Streblomastix</taxon>
    </lineage>
</organism>
<dbReference type="AlphaFoldDB" id="A0A5J4UZ58"/>
<feature type="transmembrane region" description="Helical" evidence="1">
    <location>
        <begin position="146"/>
        <end position="169"/>
    </location>
</feature>
<evidence type="ECO:0000313" key="3">
    <source>
        <dbReference type="Proteomes" id="UP000324800"/>
    </source>
</evidence>
<name>A0A5J4UZ58_9EUKA</name>
<sequence length="201" mass="23264">MATLNGEIALPRSFQYVNSANVTINKPNHKAEVTINRKFFKPCLRTLVLELHEKNKVDNIVTFEFDIGSSNPTIEYLNSENIIFQFPYSLLKDLDQSDEWEISIYESRKREQTNWFSIQPAVYVIIPEQPGDDKSGGKSSKIDIKIIFRIVVLIDMFVIAVIIIFINVITCFKSKDRKHSDLRHKESEYTKMDIEISSLAE</sequence>
<dbReference type="EMBL" id="SNRW01011227">
    <property type="protein sequence ID" value="KAA6375442.1"/>
    <property type="molecule type" value="Genomic_DNA"/>
</dbReference>
<keyword evidence="1" id="KW-0812">Transmembrane</keyword>
<evidence type="ECO:0000256" key="1">
    <source>
        <dbReference type="SAM" id="Phobius"/>
    </source>
</evidence>
<keyword evidence="1" id="KW-1133">Transmembrane helix</keyword>
<proteinExistence type="predicted"/>